<evidence type="ECO:0000256" key="7">
    <source>
        <dbReference type="SAM" id="Phobius"/>
    </source>
</evidence>
<comment type="similarity">
    <text evidence="6">Belongs to the major facilitator superfamily. Phosphate:H(+) symporter (TC 2.A.1.9) family.</text>
</comment>
<organism evidence="8 9">
    <name type="scientific">Perilla frutescens var. hirtella</name>
    <name type="common">Perilla citriodora</name>
    <name type="synonym">Perilla setoyensis</name>
    <dbReference type="NCBI Taxonomy" id="608512"/>
    <lineage>
        <taxon>Eukaryota</taxon>
        <taxon>Viridiplantae</taxon>
        <taxon>Streptophyta</taxon>
        <taxon>Embryophyta</taxon>
        <taxon>Tracheophyta</taxon>
        <taxon>Spermatophyta</taxon>
        <taxon>Magnoliopsida</taxon>
        <taxon>eudicotyledons</taxon>
        <taxon>Gunneridae</taxon>
        <taxon>Pentapetalae</taxon>
        <taxon>asterids</taxon>
        <taxon>lamiids</taxon>
        <taxon>Lamiales</taxon>
        <taxon>Lamiaceae</taxon>
        <taxon>Nepetoideae</taxon>
        <taxon>Elsholtzieae</taxon>
        <taxon>Perilla</taxon>
    </lineage>
</organism>
<evidence type="ECO:0000256" key="2">
    <source>
        <dbReference type="ARBA" id="ARBA00005982"/>
    </source>
</evidence>
<sequence>MAAMTLTAGIPLLRPPNCTEEGKCVDPDGWQLAYLFISLAFISTGAGGIRPCNIAFGADQFDTNTKKGKSQLESFFDWWYFSFTIALMIALAGVVYVQTNISWVIGFSIPTACLALSITIFLIGRSTYVCRKPQGSVFLDLFKVITAAFCKRKINMKSADGYDCNKGAYYDPADDMEQDEALDSINDDSCRCLNKAALITHPSEIDSQGRAMDSWRLCSMKQVKILKSLARIFPVWIAGIGCFLVMDQQSTFGILQALQMDRSLGKHFTIPPAWMGITSMIALSIWIFIYEQIYIPLAKKFLKRDSRLTMQHRITVGIIMSILCMVAAGVLEIKRRSSALKRGSMNSPIHVAALLPQFALSGLTEAFAAVALMEYFTLKLPQTMRSVAGAIFFLSLSIASYLSYLIVNIMHAVTGAGGGTPWLGGRDLNRNKLDHYYFLVAVLGVGNLFYFTFYAKKFVVPTTGKCVEIGGGVKLEYACRSSVPN</sequence>
<gene>
    <name evidence="8" type="ORF">C2S53_020070</name>
</gene>
<feature type="transmembrane region" description="Helical" evidence="7">
    <location>
        <begin position="229"/>
        <end position="246"/>
    </location>
</feature>
<keyword evidence="5 7" id="KW-0472">Membrane</keyword>
<dbReference type="Pfam" id="PF00854">
    <property type="entry name" value="PTR2"/>
    <property type="match status" value="1"/>
</dbReference>
<feature type="transmembrane region" description="Helical" evidence="7">
    <location>
        <begin position="351"/>
        <end position="375"/>
    </location>
</feature>
<feature type="transmembrane region" description="Helical" evidence="7">
    <location>
        <begin position="78"/>
        <end position="97"/>
    </location>
</feature>
<evidence type="ECO:0000256" key="1">
    <source>
        <dbReference type="ARBA" id="ARBA00004141"/>
    </source>
</evidence>
<comment type="caution">
    <text evidence="8">The sequence shown here is derived from an EMBL/GenBank/DDBJ whole genome shotgun (WGS) entry which is preliminary data.</text>
</comment>
<dbReference type="SUPFAM" id="SSF103473">
    <property type="entry name" value="MFS general substrate transporter"/>
    <property type="match status" value="1"/>
</dbReference>
<feature type="transmembrane region" description="Helical" evidence="7">
    <location>
        <begin position="103"/>
        <end position="124"/>
    </location>
</feature>
<dbReference type="AlphaFoldDB" id="A0AAD4JP74"/>
<dbReference type="InterPro" id="IPR036259">
    <property type="entry name" value="MFS_trans_sf"/>
</dbReference>
<protein>
    <submittedName>
        <fullName evidence="8">Major facilitator superfamily protein</fullName>
    </submittedName>
</protein>
<evidence type="ECO:0000313" key="9">
    <source>
        <dbReference type="Proteomes" id="UP001190926"/>
    </source>
</evidence>
<keyword evidence="9" id="KW-1185">Reference proteome</keyword>
<feature type="transmembrane region" description="Helical" evidence="7">
    <location>
        <begin position="314"/>
        <end position="331"/>
    </location>
</feature>
<evidence type="ECO:0000256" key="4">
    <source>
        <dbReference type="ARBA" id="ARBA00022989"/>
    </source>
</evidence>
<dbReference type="EMBL" id="SDAM02000018">
    <property type="protein sequence ID" value="KAH6837481.1"/>
    <property type="molecule type" value="Genomic_DNA"/>
</dbReference>
<dbReference type="InterPro" id="IPR000109">
    <property type="entry name" value="POT_fam"/>
</dbReference>
<keyword evidence="3 7" id="KW-0812">Transmembrane</keyword>
<evidence type="ECO:0000256" key="5">
    <source>
        <dbReference type="ARBA" id="ARBA00023136"/>
    </source>
</evidence>
<keyword evidence="4 7" id="KW-1133">Transmembrane helix</keyword>
<evidence type="ECO:0000313" key="8">
    <source>
        <dbReference type="EMBL" id="KAH6837481.1"/>
    </source>
</evidence>
<feature type="transmembrane region" description="Helical" evidence="7">
    <location>
        <begin position="34"/>
        <end position="57"/>
    </location>
</feature>
<dbReference type="GO" id="GO:0016020">
    <property type="term" value="C:membrane"/>
    <property type="evidence" value="ECO:0007669"/>
    <property type="project" value="UniProtKB-SubCell"/>
</dbReference>
<feature type="transmembrane region" description="Helical" evidence="7">
    <location>
        <begin position="436"/>
        <end position="455"/>
    </location>
</feature>
<dbReference type="GO" id="GO:0022857">
    <property type="term" value="F:transmembrane transporter activity"/>
    <property type="evidence" value="ECO:0007669"/>
    <property type="project" value="InterPro"/>
</dbReference>
<name>A0AAD4JP74_PERFH</name>
<feature type="transmembrane region" description="Helical" evidence="7">
    <location>
        <begin position="387"/>
        <end position="407"/>
    </location>
</feature>
<dbReference type="Gene3D" id="1.20.1250.20">
    <property type="entry name" value="MFS general substrate transporter like domains"/>
    <property type="match status" value="1"/>
</dbReference>
<reference evidence="8 9" key="1">
    <citation type="journal article" date="2021" name="Nat. Commun.">
        <title>Incipient diploidization of the medicinal plant Perilla within 10,000 years.</title>
        <authorList>
            <person name="Zhang Y."/>
            <person name="Shen Q."/>
            <person name="Leng L."/>
            <person name="Zhang D."/>
            <person name="Chen S."/>
            <person name="Shi Y."/>
            <person name="Ning Z."/>
            <person name="Chen S."/>
        </authorList>
    </citation>
    <scope>NUCLEOTIDE SEQUENCE [LARGE SCALE GENOMIC DNA]</scope>
    <source>
        <strain evidence="9">cv. PC099</strain>
    </source>
</reference>
<proteinExistence type="inferred from homology"/>
<dbReference type="PANTHER" id="PTHR11654">
    <property type="entry name" value="OLIGOPEPTIDE TRANSPORTER-RELATED"/>
    <property type="match status" value="1"/>
</dbReference>
<accession>A0AAD4JP74</accession>
<evidence type="ECO:0000256" key="6">
    <source>
        <dbReference type="ARBA" id="ARBA00044504"/>
    </source>
</evidence>
<feature type="transmembrane region" description="Helical" evidence="7">
    <location>
        <begin position="273"/>
        <end position="293"/>
    </location>
</feature>
<dbReference type="Proteomes" id="UP001190926">
    <property type="component" value="Unassembled WGS sequence"/>
</dbReference>
<comment type="subcellular location">
    <subcellularLocation>
        <location evidence="1">Membrane</location>
        <topology evidence="1">Multi-pass membrane protein</topology>
    </subcellularLocation>
</comment>
<comment type="similarity">
    <text evidence="2">Belongs to the major facilitator superfamily. Proton-dependent oligopeptide transporter (POT/PTR) (TC 2.A.17) family.</text>
</comment>
<evidence type="ECO:0000256" key="3">
    <source>
        <dbReference type="ARBA" id="ARBA00022692"/>
    </source>
</evidence>